<accession>A0AA88CMB4</accession>
<gene>
    <name evidence="1" type="ORF">TIFTF001_040143</name>
</gene>
<dbReference type="Proteomes" id="UP001187192">
    <property type="component" value="Unassembled WGS sequence"/>
</dbReference>
<dbReference type="AlphaFoldDB" id="A0AA88CMB4"/>
<protein>
    <submittedName>
        <fullName evidence="1">Uncharacterized protein</fullName>
    </submittedName>
</protein>
<keyword evidence="2" id="KW-1185">Reference proteome</keyword>
<sequence length="106" mass="12480">MILILLLIWKQEENLSLCLIRTTNLEPRATCKYNSAYSIGSLMINRMNETVFKNKIVFKYDVKQVFSCRTDLPRGQVSRLLAILDARRWGMAWLTVKLRVGYRYAF</sequence>
<comment type="caution">
    <text evidence="1">The sequence shown here is derived from an EMBL/GenBank/DDBJ whole genome shotgun (WGS) entry which is preliminary data.</text>
</comment>
<reference evidence="1" key="1">
    <citation type="submission" date="2023-07" db="EMBL/GenBank/DDBJ databases">
        <title>draft genome sequence of fig (Ficus carica).</title>
        <authorList>
            <person name="Takahashi T."/>
            <person name="Nishimura K."/>
        </authorList>
    </citation>
    <scope>NUCLEOTIDE SEQUENCE</scope>
</reference>
<name>A0AA88CMB4_FICCA</name>
<organism evidence="1 2">
    <name type="scientific">Ficus carica</name>
    <name type="common">Common fig</name>
    <dbReference type="NCBI Taxonomy" id="3494"/>
    <lineage>
        <taxon>Eukaryota</taxon>
        <taxon>Viridiplantae</taxon>
        <taxon>Streptophyta</taxon>
        <taxon>Embryophyta</taxon>
        <taxon>Tracheophyta</taxon>
        <taxon>Spermatophyta</taxon>
        <taxon>Magnoliopsida</taxon>
        <taxon>eudicotyledons</taxon>
        <taxon>Gunneridae</taxon>
        <taxon>Pentapetalae</taxon>
        <taxon>rosids</taxon>
        <taxon>fabids</taxon>
        <taxon>Rosales</taxon>
        <taxon>Moraceae</taxon>
        <taxon>Ficeae</taxon>
        <taxon>Ficus</taxon>
    </lineage>
</organism>
<evidence type="ECO:0000313" key="1">
    <source>
        <dbReference type="EMBL" id="GMN21927.1"/>
    </source>
</evidence>
<evidence type="ECO:0000313" key="2">
    <source>
        <dbReference type="Proteomes" id="UP001187192"/>
    </source>
</evidence>
<dbReference type="EMBL" id="BTGU01001350">
    <property type="protein sequence ID" value="GMN21927.1"/>
    <property type="molecule type" value="Genomic_DNA"/>
</dbReference>
<proteinExistence type="predicted"/>